<evidence type="ECO:0000313" key="2">
    <source>
        <dbReference type="EMBL" id="MFC6643356.1"/>
    </source>
</evidence>
<name>A0ABW1Z2N1_9RHOB</name>
<gene>
    <name evidence="2" type="ORF">ACFQAU_18290</name>
</gene>
<dbReference type="InterPro" id="IPR010843">
    <property type="entry name" value="Uncharacterised_AroM"/>
</dbReference>
<dbReference type="Proteomes" id="UP001596403">
    <property type="component" value="Unassembled WGS sequence"/>
</dbReference>
<reference evidence="3" key="1">
    <citation type="journal article" date="2019" name="Int. J. Syst. Evol. Microbiol.">
        <title>The Global Catalogue of Microorganisms (GCM) 10K type strain sequencing project: providing services to taxonomists for standard genome sequencing and annotation.</title>
        <authorList>
            <consortium name="The Broad Institute Genomics Platform"/>
            <consortium name="The Broad Institute Genome Sequencing Center for Infectious Disease"/>
            <person name="Wu L."/>
            <person name="Ma J."/>
        </authorList>
    </citation>
    <scope>NUCLEOTIDE SEQUENCE [LARGE SCALE GENOMIC DNA]</scope>
    <source>
        <strain evidence="3">NBRC 111368</strain>
    </source>
</reference>
<proteinExistence type="predicted"/>
<dbReference type="Pfam" id="PF07302">
    <property type="entry name" value="AroM"/>
    <property type="match status" value="1"/>
</dbReference>
<feature type="region of interest" description="Disordered" evidence="1">
    <location>
        <begin position="1"/>
        <end position="56"/>
    </location>
</feature>
<keyword evidence="3" id="KW-1185">Reference proteome</keyword>
<organism evidence="2 3">
    <name type="scientific">Sulfitobacter profundi</name>
    <dbReference type="NCBI Taxonomy" id="2679961"/>
    <lineage>
        <taxon>Bacteria</taxon>
        <taxon>Pseudomonadati</taxon>
        <taxon>Pseudomonadota</taxon>
        <taxon>Alphaproteobacteria</taxon>
        <taxon>Rhodobacterales</taxon>
        <taxon>Roseobacteraceae</taxon>
        <taxon>Sulfitobacter</taxon>
    </lineage>
</organism>
<dbReference type="EMBL" id="JBHSWA010000003">
    <property type="protein sequence ID" value="MFC6643356.1"/>
    <property type="molecule type" value="Genomic_DNA"/>
</dbReference>
<evidence type="ECO:0000256" key="1">
    <source>
        <dbReference type="SAM" id="MobiDB-lite"/>
    </source>
</evidence>
<accession>A0ABW1Z2N1</accession>
<dbReference type="RefSeq" id="WP_386284244.1">
    <property type="nucleotide sequence ID" value="NZ_JBHSWA010000003.1"/>
</dbReference>
<protein>
    <submittedName>
        <fullName evidence="2">AroM family protein</fullName>
    </submittedName>
</protein>
<sequence>MLLPPRAPMQLPRRSRPGPTRIDQGNRGRGPAAFLPARPGDPHPGEGRRRCRRTERHGVGMTRSLVGLLVIGQSPRPDLQAQFAQVIGDRAKLCVMGALDHLNEAGIAAVPPIGDADTLYTTLPDGRSVLISKAAVTEGMAQRLADLNEIGAAVSVVCCTGKFPTLATPGVHFASDLMAGAVDGCLPGKGRLGVFIPMAAQAAECRNRWERPGRECVTVALAPDADDNTIAAAAREMAGHAPDLVVHDCISYTSHARDLACTIHGCQSLLAVSVCARFAAELGGL</sequence>
<evidence type="ECO:0000313" key="3">
    <source>
        <dbReference type="Proteomes" id="UP001596403"/>
    </source>
</evidence>
<comment type="caution">
    <text evidence="2">The sequence shown here is derived from an EMBL/GenBank/DDBJ whole genome shotgun (WGS) entry which is preliminary data.</text>
</comment>